<dbReference type="EMBL" id="MPUH01000226">
    <property type="protein sequence ID" value="OMJ85759.1"/>
    <property type="molecule type" value="Genomic_DNA"/>
</dbReference>
<dbReference type="Proteomes" id="UP000187209">
    <property type="component" value="Unassembled WGS sequence"/>
</dbReference>
<evidence type="ECO:0000313" key="2">
    <source>
        <dbReference type="Proteomes" id="UP000187209"/>
    </source>
</evidence>
<reference evidence="1 2" key="1">
    <citation type="submission" date="2016-11" db="EMBL/GenBank/DDBJ databases">
        <title>The macronuclear genome of Stentor coeruleus: a giant cell with tiny introns.</title>
        <authorList>
            <person name="Slabodnick M."/>
            <person name="Ruby J.G."/>
            <person name="Reiff S.B."/>
            <person name="Swart E.C."/>
            <person name="Gosai S."/>
            <person name="Prabakaran S."/>
            <person name="Witkowska E."/>
            <person name="Larue G.E."/>
            <person name="Fisher S."/>
            <person name="Freeman R.M."/>
            <person name="Gunawardena J."/>
            <person name="Chu W."/>
            <person name="Stover N.A."/>
            <person name="Gregory B.D."/>
            <person name="Nowacki M."/>
            <person name="Derisi J."/>
            <person name="Roy S.W."/>
            <person name="Marshall W.F."/>
            <person name="Sood P."/>
        </authorList>
    </citation>
    <scope>NUCLEOTIDE SEQUENCE [LARGE SCALE GENOMIC DNA]</scope>
    <source>
        <strain evidence="1">WM001</strain>
    </source>
</reference>
<comment type="caution">
    <text evidence="1">The sequence shown here is derived from an EMBL/GenBank/DDBJ whole genome shotgun (WGS) entry which is preliminary data.</text>
</comment>
<keyword evidence="2" id="KW-1185">Reference proteome</keyword>
<evidence type="ECO:0000313" key="1">
    <source>
        <dbReference type="EMBL" id="OMJ85759.1"/>
    </source>
</evidence>
<sequence length="232" mass="27486">MELRLFLRRQQIDSAFIFALMNYNRVTFNLYVENSLYNMKITQKEIQDAKNLPVLQAKGKKGNQVLYDREEILKYLISNKYIKKGITHSAWEQQTYEHLTTKTKILSEGVCLGFSKRFYQCMRNLPKDSANETLGFVIKSFKDTIYLSKQDFFSKAPKTNKEEFIEELNSWKLRMNSQPFHGGSFPDKADFYMFSCLEAYHLFTKPLFFPIPEICTWKTRMDNLVDQESTYI</sequence>
<evidence type="ECO:0008006" key="3">
    <source>
        <dbReference type="Google" id="ProtNLM"/>
    </source>
</evidence>
<accession>A0A1R2C9S4</accession>
<gene>
    <name evidence="1" type="ORF">SteCoe_12825</name>
</gene>
<protein>
    <recommendedName>
        <fullName evidence="3">GST N-terminal domain-containing protein</fullName>
    </recommendedName>
</protein>
<organism evidence="1 2">
    <name type="scientific">Stentor coeruleus</name>
    <dbReference type="NCBI Taxonomy" id="5963"/>
    <lineage>
        <taxon>Eukaryota</taxon>
        <taxon>Sar</taxon>
        <taxon>Alveolata</taxon>
        <taxon>Ciliophora</taxon>
        <taxon>Postciliodesmatophora</taxon>
        <taxon>Heterotrichea</taxon>
        <taxon>Heterotrichida</taxon>
        <taxon>Stentoridae</taxon>
        <taxon>Stentor</taxon>
    </lineage>
</organism>
<dbReference type="InterPro" id="IPR036282">
    <property type="entry name" value="Glutathione-S-Trfase_C_sf"/>
</dbReference>
<dbReference type="OrthoDB" id="423541at2759"/>
<name>A0A1R2C9S4_9CILI</name>
<dbReference type="SUPFAM" id="SSF47616">
    <property type="entry name" value="GST C-terminal domain-like"/>
    <property type="match status" value="1"/>
</dbReference>
<dbReference type="Gene3D" id="1.20.1050.10">
    <property type="match status" value="1"/>
</dbReference>
<dbReference type="AlphaFoldDB" id="A0A1R2C9S4"/>
<proteinExistence type="predicted"/>